<feature type="binding site" evidence="4">
    <location>
        <position position="128"/>
    </location>
    <ligand>
        <name>a divalent metal cation</name>
        <dbReference type="ChEBI" id="CHEBI:60240"/>
        <label>2</label>
    </ligand>
</feature>
<dbReference type="InterPro" id="IPR015991">
    <property type="entry name" value="TatD/YcfH-like"/>
</dbReference>
<name>A0A512N3H2_9HYPH</name>
<evidence type="ECO:0000313" key="5">
    <source>
        <dbReference type="EMBL" id="GEP53550.1"/>
    </source>
</evidence>
<comment type="caution">
    <text evidence="5">The sequence shown here is derived from an EMBL/GenBank/DDBJ whole genome shotgun (WGS) entry which is preliminary data.</text>
</comment>
<dbReference type="CDD" id="cd01310">
    <property type="entry name" value="TatD_DNAse"/>
    <property type="match status" value="1"/>
</dbReference>
<dbReference type="Pfam" id="PF01026">
    <property type="entry name" value="TatD_DNase"/>
    <property type="match status" value="1"/>
</dbReference>
<proteinExistence type="inferred from homology"/>
<keyword evidence="6" id="KW-1185">Reference proteome</keyword>
<dbReference type="GO" id="GO:0004536">
    <property type="term" value="F:DNA nuclease activity"/>
    <property type="evidence" value="ECO:0007669"/>
    <property type="project" value="InterPro"/>
</dbReference>
<feature type="binding site" evidence="4">
    <location>
        <position position="204"/>
    </location>
    <ligand>
        <name>a divalent metal cation</name>
        <dbReference type="ChEBI" id="CHEBI:60240"/>
        <label>1</label>
    </ligand>
</feature>
<dbReference type="NCBIfam" id="TIGR00010">
    <property type="entry name" value="YchF/TatD family DNA exonuclease"/>
    <property type="match status" value="1"/>
</dbReference>
<dbReference type="PROSITE" id="PS01137">
    <property type="entry name" value="TATD_1"/>
    <property type="match status" value="1"/>
</dbReference>
<comment type="similarity">
    <text evidence="1">Belongs to the metallo-dependent hydrolases superfamily. TatD-type hydrolase family.</text>
</comment>
<dbReference type="GO" id="GO:0005829">
    <property type="term" value="C:cytosol"/>
    <property type="evidence" value="ECO:0007669"/>
    <property type="project" value="TreeGrafter"/>
</dbReference>
<sequence>MLIDSHCHLDFPELQADESGVLARARTAGVAGMLTIGTRLDQFDKVRAIAERHGNVWCSVGVHPHEAKEEGQRTPDRLIEAARHPKVIGIGETGLDFYYEHSPRAEQAESFRAHIAAARQTGLPLIVHTRDADSETGDILEEEHAKGAFPGLIHCFSSGAAVAHRALALGMYISISGIVTFKAAEALRSIVRDIPLDRLLVETDAPYLAPVPKRGKTNEPAFVAHTAAKVAELKDVSVAELEAATTDNFFRLFAKAERANLEGARCG</sequence>
<dbReference type="Gene3D" id="3.20.20.140">
    <property type="entry name" value="Metal-dependent hydrolases"/>
    <property type="match status" value="1"/>
</dbReference>
<accession>A0A512N3H2</accession>
<dbReference type="Proteomes" id="UP000321058">
    <property type="component" value="Unassembled WGS sequence"/>
</dbReference>
<evidence type="ECO:0000256" key="2">
    <source>
        <dbReference type="ARBA" id="ARBA00022723"/>
    </source>
</evidence>
<dbReference type="OrthoDB" id="9810005at2"/>
<keyword evidence="2 4" id="KW-0479">Metal-binding</keyword>
<feature type="binding site" evidence="4">
    <location>
        <position position="6"/>
    </location>
    <ligand>
        <name>a divalent metal cation</name>
        <dbReference type="ChEBI" id="CHEBI:60240"/>
        <label>1</label>
    </ligand>
</feature>
<dbReference type="FunFam" id="3.20.20.140:FF:000005">
    <property type="entry name" value="TatD family hydrolase"/>
    <property type="match status" value="1"/>
</dbReference>
<dbReference type="PIRSF" id="PIRSF005902">
    <property type="entry name" value="DNase_TatD"/>
    <property type="match status" value="1"/>
</dbReference>
<evidence type="ECO:0000256" key="1">
    <source>
        <dbReference type="ARBA" id="ARBA00009275"/>
    </source>
</evidence>
<dbReference type="RefSeq" id="WP_147146300.1">
    <property type="nucleotide sequence ID" value="NZ_BKAJ01000012.1"/>
</dbReference>
<dbReference type="GO" id="GO:0046872">
    <property type="term" value="F:metal ion binding"/>
    <property type="evidence" value="ECO:0007669"/>
    <property type="project" value="UniProtKB-KW"/>
</dbReference>
<feature type="binding site" evidence="4">
    <location>
        <position position="154"/>
    </location>
    <ligand>
        <name>a divalent metal cation</name>
        <dbReference type="ChEBI" id="CHEBI:60240"/>
        <label>2</label>
    </ligand>
</feature>
<protein>
    <submittedName>
        <fullName evidence="5">TatD-related deoxyribonuclease</fullName>
    </submittedName>
</protein>
<feature type="binding site" evidence="4">
    <location>
        <position position="92"/>
    </location>
    <ligand>
        <name>a divalent metal cation</name>
        <dbReference type="ChEBI" id="CHEBI:60240"/>
        <label>1</label>
    </ligand>
</feature>
<organism evidence="5 6">
    <name type="scientific">Reyranella soli</name>
    <dbReference type="NCBI Taxonomy" id="1230389"/>
    <lineage>
        <taxon>Bacteria</taxon>
        <taxon>Pseudomonadati</taxon>
        <taxon>Pseudomonadota</taxon>
        <taxon>Alphaproteobacteria</taxon>
        <taxon>Hyphomicrobiales</taxon>
        <taxon>Reyranellaceae</taxon>
        <taxon>Reyranella</taxon>
    </lineage>
</organism>
<dbReference type="InterPro" id="IPR018228">
    <property type="entry name" value="DNase_TatD-rel_CS"/>
</dbReference>
<dbReference type="SUPFAM" id="SSF51556">
    <property type="entry name" value="Metallo-dependent hydrolases"/>
    <property type="match status" value="1"/>
</dbReference>
<evidence type="ECO:0000313" key="6">
    <source>
        <dbReference type="Proteomes" id="UP000321058"/>
    </source>
</evidence>
<gene>
    <name evidence="5" type="ORF">RSO01_07160</name>
</gene>
<dbReference type="GO" id="GO:0016788">
    <property type="term" value="F:hydrolase activity, acting on ester bonds"/>
    <property type="evidence" value="ECO:0007669"/>
    <property type="project" value="InterPro"/>
</dbReference>
<dbReference type="PANTHER" id="PTHR46124">
    <property type="entry name" value="D-AMINOACYL-TRNA DEACYLASE"/>
    <property type="match status" value="1"/>
</dbReference>
<dbReference type="PANTHER" id="PTHR46124:SF2">
    <property type="entry name" value="D-AMINOACYL-TRNA DEACYLASE"/>
    <property type="match status" value="1"/>
</dbReference>
<evidence type="ECO:0000256" key="3">
    <source>
        <dbReference type="ARBA" id="ARBA00022801"/>
    </source>
</evidence>
<dbReference type="EMBL" id="BKAJ01000012">
    <property type="protein sequence ID" value="GEP53550.1"/>
    <property type="molecule type" value="Genomic_DNA"/>
</dbReference>
<dbReference type="InterPro" id="IPR032466">
    <property type="entry name" value="Metal_Hydrolase"/>
</dbReference>
<keyword evidence="3" id="KW-0378">Hydrolase</keyword>
<dbReference type="AlphaFoldDB" id="A0A512N3H2"/>
<reference evidence="5 6" key="1">
    <citation type="submission" date="2019-07" db="EMBL/GenBank/DDBJ databases">
        <title>Whole genome shotgun sequence of Reyranella soli NBRC 108950.</title>
        <authorList>
            <person name="Hosoyama A."/>
            <person name="Uohara A."/>
            <person name="Ohji S."/>
            <person name="Ichikawa N."/>
        </authorList>
    </citation>
    <scope>NUCLEOTIDE SEQUENCE [LARGE SCALE GENOMIC DNA]</scope>
    <source>
        <strain evidence="5 6">NBRC 108950</strain>
    </source>
</reference>
<dbReference type="InterPro" id="IPR001130">
    <property type="entry name" value="TatD-like"/>
</dbReference>
<feature type="binding site" evidence="4">
    <location>
        <position position="8"/>
    </location>
    <ligand>
        <name>a divalent metal cation</name>
        <dbReference type="ChEBI" id="CHEBI:60240"/>
        <label>1</label>
    </ligand>
</feature>
<evidence type="ECO:0000256" key="4">
    <source>
        <dbReference type="PIRSR" id="PIRSR005902-1"/>
    </source>
</evidence>